<dbReference type="PANTHER" id="PTHR32258">
    <property type="entry name" value="PROTEIN NETWORKED 4A"/>
    <property type="match status" value="1"/>
</dbReference>
<dbReference type="EMBL" id="VEPZ02001573">
    <property type="protein sequence ID" value="KAE8667483.1"/>
    <property type="molecule type" value="Genomic_DNA"/>
</dbReference>
<sequence>MLKLIEEDADFFAKKAEMYYKKRSELIVQVEEFYRMYRSLAERFDHLTKEFRRNMPSDIGSDLPPRCSSPDQSSVVHTKGDKSSSSTDSEPESDDYSVLSGNEGDQGVSGKMAELEIDLNEMKEKLRMLEEECIERGAKHDNLDLLARIIYKIQALLEENASLKLEKKDLQGNPTSTRSEIVELKLELTKRSNYIKVLNEGLETSKSERNALKSEMYSLKASDETKRQRVAILDGAEAKPEAIRQLCFTLGHYRNGYHMLRRQAFIGNNRVRVLTT</sequence>
<evidence type="ECO:0000256" key="2">
    <source>
        <dbReference type="ARBA" id="ARBA00038006"/>
    </source>
</evidence>
<dbReference type="InterPro" id="IPR011684">
    <property type="entry name" value="NAB"/>
</dbReference>
<dbReference type="PANTHER" id="PTHR32258:SF3">
    <property type="entry name" value="PROTEIN NETWORKED 4A"/>
    <property type="match status" value="1"/>
</dbReference>
<name>A0A6A2WZ79_HIBSY</name>
<organism evidence="6 7">
    <name type="scientific">Hibiscus syriacus</name>
    <name type="common">Rose of Sharon</name>
    <dbReference type="NCBI Taxonomy" id="106335"/>
    <lineage>
        <taxon>Eukaryota</taxon>
        <taxon>Viridiplantae</taxon>
        <taxon>Streptophyta</taxon>
        <taxon>Embryophyta</taxon>
        <taxon>Tracheophyta</taxon>
        <taxon>Spermatophyta</taxon>
        <taxon>Magnoliopsida</taxon>
        <taxon>eudicotyledons</taxon>
        <taxon>Gunneridae</taxon>
        <taxon>Pentapetalae</taxon>
        <taxon>rosids</taxon>
        <taxon>malvids</taxon>
        <taxon>Malvales</taxon>
        <taxon>Malvaceae</taxon>
        <taxon>Malvoideae</taxon>
        <taxon>Hibiscus</taxon>
    </lineage>
</organism>
<evidence type="ECO:0000256" key="1">
    <source>
        <dbReference type="ARBA" id="ARBA00023054"/>
    </source>
</evidence>
<dbReference type="GO" id="GO:0005774">
    <property type="term" value="C:vacuolar membrane"/>
    <property type="evidence" value="ECO:0007669"/>
    <property type="project" value="TreeGrafter"/>
</dbReference>
<feature type="coiled-coil region" evidence="3">
    <location>
        <begin position="112"/>
        <end position="215"/>
    </location>
</feature>
<protein>
    <submittedName>
        <fullName evidence="6">Detected protein of confused Function</fullName>
    </submittedName>
</protein>
<comment type="similarity">
    <text evidence="2">Belongs to the NET family.</text>
</comment>
<dbReference type="InterPro" id="IPR051861">
    <property type="entry name" value="NET_actin-binding_domain"/>
</dbReference>
<feature type="region of interest" description="Disordered" evidence="4">
    <location>
        <begin position="55"/>
        <end position="111"/>
    </location>
</feature>
<evidence type="ECO:0000313" key="7">
    <source>
        <dbReference type="Proteomes" id="UP000436088"/>
    </source>
</evidence>
<dbReference type="Proteomes" id="UP000436088">
    <property type="component" value="Unassembled WGS sequence"/>
</dbReference>
<dbReference type="GO" id="GO:0003779">
    <property type="term" value="F:actin binding"/>
    <property type="evidence" value="ECO:0007669"/>
    <property type="project" value="InterPro"/>
</dbReference>
<accession>A0A6A2WZ79</accession>
<keyword evidence="7" id="KW-1185">Reference proteome</keyword>
<proteinExistence type="inferred from homology"/>
<evidence type="ECO:0000256" key="4">
    <source>
        <dbReference type="SAM" id="MobiDB-lite"/>
    </source>
</evidence>
<keyword evidence="1 3" id="KW-0175">Coiled coil</keyword>
<comment type="caution">
    <text evidence="6">The sequence shown here is derived from an EMBL/GenBank/DDBJ whole genome shotgun (WGS) entry which is preliminary data.</text>
</comment>
<evidence type="ECO:0000256" key="3">
    <source>
        <dbReference type="SAM" id="Coils"/>
    </source>
</evidence>
<dbReference type="Pfam" id="PF07765">
    <property type="entry name" value="KIP1"/>
    <property type="match status" value="1"/>
</dbReference>
<dbReference type="AlphaFoldDB" id="A0A6A2WZ79"/>
<evidence type="ECO:0000259" key="5">
    <source>
        <dbReference type="PROSITE" id="PS51774"/>
    </source>
</evidence>
<gene>
    <name evidence="6" type="ORF">F3Y22_tig00112407pilonHSYRG00084</name>
</gene>
<reference evidence="6" key="1">
    <citation type="submission" date="2019-09" db="EMBL/GenBank/DDBJ databases">
        <title>Draft genome information of white flower Hibiscus syriacus.</title>
        <authorList>
            <person name="Kim Y.-M."/>
        </authorList>
    </citation>
    <scope>NUCLEOTIDE SEQUENCE [LARGE SCALE GENOMIC DNA]</scope>
    <source>
        <strain evidence="6">YM2019G1</strain>
    </source>
</reference>
<feature type="domain" description="NAB" evidence="5">
    <location>
        <begin position="1"/>
        <end position="51"/>
    </location>
</feature>
<evidence type="ECO:0000313" key="6">
    <source>
        <dbReference type="EMBL" id="KAE8667483.1"/>
    </source>
</evidence>
<dbReference type="PROSITE" id="PS51774">
    <property type="entry name" value="NAB"/>
    <property type="match status" value="1"/>
</dbReference>